<dbReference type="GO" id="GO:0005737">
    <property type="term" value="C:cytoplasm"/>
    <property type="evidence" value="ECO:0007669"/>
    <property type="project" value="TreeGrafter"/>
</dbReference>
<evidence type="ECO:0000313" key="3">
    <source>
        <dbReference type="EMBL" id="CDW31738.1"/>
    </source>
</evidence>
<dbReference type="InterPro" id="IPR021133">
    <property type="entry name" value="HEAT_type_2"/>
</dbReference>
<proteinExistence type="predicted"/>
<dbReference type="InterPro" id="IPR011989">
    <property type="entry name" value="ARM-like"/>
</dbReference>
<dbReference type="Gene3D" id="1.25.10.10">
    <property type="entry name" value="Leucine-rich Repeat Variant"/>
    <property type="match status" value="2"/>
</dbReference>
<dbReference type="EMBL" id="HACA01014377">
    <property type="protein sequence ID" value="CDW31738.1"/>
    <property type="molecule type" value="Transcribed_RNA"/>
</dbReference>
<dbReference type="InterPro" id="IPR016024">
    <property type="entry name" value="ARM-type_fold"/>
</dbReference>
<dbReference type="PROSITE" id="PS50077">
    <property type="entry name" value="HEAT_REPEAT"/>
    <property type="match status" value="3"/>
</dbReference>
<feature type="repeat" description="HEAT" evidence="2">
    <location>
        <begin position="181"/>
        <end position="219"/>
    </location>
</feature>
<dbReference type="InterPro" id="IPR051023">
    <property type="entry name" value="PP2A_Regulatory_Subunit_A"/>
</dbReference>
<dbReference type="OrthoDB" id="340346at2759"/>
<dbReference type="PANTHER" id="PTHR10648">
    <property type="entry name" value="SERINE/THREONINE-PROTEIN PHOSPHATASE PP2A 65 KDA REGULATORY SUBUNIT"/>
    <property type="match status" value="1"/>
</dbReference>
<dbReference type="AlphaFoldDB" id="A0A0K2U0G8"/>
<dbReference type="PANTHER" id="PTHR10648:SF1">
    <property type="entry name" value="SERINE_THREONINE-PROTEIN PHOSPHATASE 4 REGULATORY SUBUNIT 1"/>
    <property type="match status" value="1"/>
</dbReference>
<reference evidence="3" key="1">
    <citation type="submission" date="2014-05" db="EMBL/GenBank/DDBJ databases">
        <authorList>
            <person name="Chronopoulou M."/>
        </authorList>
    </citation>
    <scope>NUCLEOTIDE SEQUENCE</scope>
    <source>
        <tissue evidence="3">Whole organism</tissue>
    </source>
</reference>
<evidence type="ECO:0000256" key="2">
    <source>
        <dbReference type="PROSITE-ProRule" id="PRU00103"/>
    </source>
</evidence>
<organism evidence="3">
    <name type="scientific">Lepeophtheirus salmonis</name>
    <name type="common">Salmon louse</name>
    <name type="synonym">Caligus salmonis</name>
    <dbReference type="NCBI Taxonomy" id="72036"/>
    <lineage>
        <taxon>Eukaryota</taxon>
        <taxon>Metazoa</taxon>
        <taxon>Ecdysozoa</taxon>
        <taxon>Arthropoda</taxon>
        <taxon>Crustacea</taxon>
        <taxon>Multicrustacea</taxon>
        <taxon>Hexanauplia</taxon>
        <taxon>Copepoda</taxon>
        <taxon>Siphonostomatoida</taxon>
        <taxon>Caligidae</taxon>
        <taxon>Lepeophtheirus</taxon>
    </lineage>
</organism>
<keyword evidence="1" id="KW-0677">Repeat</keyword>
<evidence type="ECO:0000256" key="1">
    <source>
        <dbReference type="ARBA" id="ARBA00022737"/>
    </source>
</evidence>
<dbReference type="InterPro" id="IPR000357">
    <property type="entry name" value="HEAT"/>
</dbReference>
<sequence length="742" mass="83701">MFIAQYCYEHESRSYIIPQKLLPLVVKFLKESTADVRKTSHATLLVLLEQGLVDRRDVEEQVCPVILELTKGQDSPHDYRTEAAALLSKLAPLVGKEVSERIFLERFAELCSDKIPFVRQVCADNFGDFSSVVGPEATEKILLPKFFKLCKDSMWKIRKSCADEFMPVSCLCSPSVRKNKLSPLFIHLLQDGSQWVKLAAFQSLGPFISTFADPSIKAMLQNFNGEMVIADVEVLAIRLEVLEQKRSMQGPSLDSDEECDLDGLLDLLLIDDGAVIGGSQLNDVNKNDTGDHNNFNSFLYWKTPLPSLDESELPTNVRDFFNDDNRDIGNELRSLMEDEEEGLNKNGTYSTFSNSSHLYTNEMLLCLDQNKNCSSIENKKLIQHLEQHKKHDEDESKKSCQNIVPQSLVDHFVGMIGPKQAGDIDTETVHHCCAFSFPAVALTLGRSNWYLLKKAYGFLANDVQWKVRYTMAASIYELGIILGEEMTGSDLVPFFCGFIKDLDEVRIGILKHLADFIRLLKPCVRRDFLPLFSIFLSSYNVLNWRFREELAIQIDSMVDIYEAEDVKNTLAPIALILVRDKVAAVRKASLNVLCRIIKCFTDSPSDDALCRSLLGDLSENLASNQSPWVTRQTYAALSYQILSTRSLHVSHFALYVLPHLLNLSNDRVPNVRIAVARVLVDHICNIDYFNNKANPCHLSVVKTLAVLESDTDTDVINYLANASISSKSPNFEDHNVDVLRTK</sequence>
<feature type="repeat" description="HEAT" evidence="2">
    <location>
        <begin position="62"/>
        <end position="101"/>
    </location>
</feature>
<protein>
    <submittedName>
        <fullName evidence="3">Protein phosphatase 4, regulatory subunit 1 [Loxodonta africana]</fullName>
    </submittedName>
</protein>
<feature type="repeat" description="HEAT" evidence="2">
    <location>
        <begin position="103"/>
        <end position="140"/>
    </location>
</feature>
<dbReference type="Pfam" id="PF02985">
    <property type="entry name" value="HEAT"/>
    <property type="match status" value="1"/>
</dbReference>
<dbReference type="GO" id="GO:0019888">
    <property type="term" value="F:protein phosphatase regulator activity"/>
    <property type="evidence" value="ECO:0007669"/>
    <property type="project" value="TreeGrafter"/>
</dbReference>
<gene>
    <name evidence="3" type="primary">PPP4R1</name>
</gene>
<accession>A0A0K2U0G8</accession>
<name>A0A0K2U0G8_LEPSM</name>
<dbReference type="SUPFAM" id="SSF48371">
    <property type="entry name" value="ARM repeat"/>
    <property type="match status" value="1"/>
</dbReference>